<keyword evidence="6 10" id="KW-0460">Magnesium</keyword>
<feature type="binding site" evidence="10">
    <location>
        <begin position="154"/>
        <end position="157"/>
    </location>
    <ligand>
        <name>substrate</name>
    </ligand>
</feature>
<evidence type="ECO:0000256" key="9">
    <source>
        <dbReference type="ARBA" id="ARBA00052017"/>
    </source>
</evidence>
<dbReference type="RefSeq" id="WP_005000555.1">
    <property type="nucleotide sequence ID" value="NZ_CH672427.1"/>
</dbReference>
<dbReference type="EMBL" id="AAOF01000005">
    <property type="protein sequence ID" value="EAR21937.1"/>
    <property type="molecule type" value="Genomic_DNA"/>
</dbReference>
<dbReference type="GO" id="GO:0035870">
    <property type="term" value="F:dITP diphosphatase activity"/>
    <property type="evidence" value="ECO:0007669"/>
    <property type="project" value="UniProtKB-UniRule"/>
</dbReference>
<dbReference type="InterPro" id="IPR002637">
    <property type="entry name" value="RdgB/HAM1"/>
</dbReference>
<evidence type="ECO:0000256" key="4">
    <source>
        <dbReference type="ARBA" id="ARBA00022741"/>
    </source>
</evidence>
<feature type="binding site" evidence="10">
    <location>
        <position position="69"/>
    </location>
    <ligand>
        <name>Mg(2+)</name>
        <dbReference type="ChEBI" id="CHEBI:18420"/>
    </ligand>
</feature>
<evidence type="ECO:0000256" key="3">
    <source>
        <dbReference type="ARBA" id="ARBA00022723"/>
    </source>
</evidence>
<dbReference type="GO" id="GO:0009117">
    <property type="term" value="P:nucleotide metabolic process"/>
    <property type="evidence" value="ECO:0007669"/>
    <property type="project" value="UniProtKB-KW"/>
</dbReference>
<dbReference type="OrthoDB" id="9807456at2"/>
<comment type="similarity">
    <text evidence="1 10 11">Belongs to the HAM1 NTPase family.</text>
</comment>
<evidence type="ECO:0000313" key="12">
    <source>
        <dbReference type="EMBL" id="EAR21937.1"/>
    </source>
</evidence>
<dbReference type="InterPro" id="IPR020922">
    <property type="entry name" value="dITP/XTP_pyrophosphatase"/>
</dbReference>
<comment type="catalytic activity">
    <reaction evidence="9 10">
        <text>XTP + H2O = XMP + diphosphate + H(+)</text>
        <dbReference type="Rhea" id="RHEA:28610"/>
        <dbReference type="ChEBI" id="CHEBI:15377"/>
        <dbReference type="ChEBI" id="CHEBI:15378"/>
        <dbReference type="ChEBI" id="CHEBI:33019"/>
        <dbReference type="ChEBI" id="CHEBI:57464"/>
        <dbReference type="ChEBI" id="CHEBI:61314"/>
        <dbReference type="EC" id="3.6.1.66"/>
    </reaction>
</comment>
<keyword evidence="4 10" id="KW-0547">Nucleotide-binding</keyword>
<dbReference type="InterPro" id="IPR029001">
    <property type="entry name" value="ITPase-like_fam"/>
</dbReference>
<dbReference type="EC" id="3.6.1.66" evidence="10"/>
<evidence type="ECO:0000256" key="2">
    <source>
        <dbReference type="ARBA" id="ARBA00011738"/>
    </source>
</evidence>
<dbReference type="GO" id="GO:0036220">
    <property type="term" value="F:ITP diphosphatase activity"/>
    <property type="evidence" value="ECO:0007669"/>
    <property type="project" value="UniProtKB-UniRule"/>
</dbReference>
<protein>
    <recommendedName>
        <fullName evidence="10">dITP/XTP pyrophosphatase</fullName>
        <ecNumber evidence="10">3.6.1.66</ecNumber>
    </recommendedName>
    <alternativeName>
        <fullName evidence="10">Non-canonical purine NTP pyrophosphatase</fullName>
    </alternativeName>
    <alternativeName>
        <fullName evidence="10">Non-standard purine NTP pyrophosphatase</fullName>
    </alternativeName>
    <alternativeName>
        <fullName evidence="10">Nucleoside-triphosphate diphosphatase</fullName>
    </alternativeName>
    <alternativeName>
        <fullName evidence="10">Nucleoside-triphosphate pyrophosphatase</fullName>
        <shortName evidence="10">NTPase</shortName>
    </alternativeName>
</protein>
<comment type="catalytic activity">
    <reaction evidence="8 10">
        <text>dITP + H2O = dIMP + diphosphate + H(+)</text>
        <dbReference type="Rhea" id="RHEA:28342"/>
        <dbReference type="ChEBI" id="CHEBI:15377"/>
        <dbReference type="ChEBI" id="CHEBI:15378"/>
        <dbReference type="ChEBI" id="CHEBI:33019"/>
        <dbReference type="ChEBI" id="CHEBI:61194"/>
        <dbReference type="ChEBI" id="CHEBI:61382"/>
        <dbReference type="EC" id="3.6.1.66"/>
    </reaction>
</comment>
<dbReference type="GO" id="GO:0036222">
    <property type="term" value="F:XTP diphosphatase activity"/>
    <property type="evidence" value="ECO:0007669"/>
    <property type="project" value="UniProtKB-UniRule"/>
</dbReference>
<comment type="catalytic activity">
    <reaction evidence="10">
        <text>ITP + H2O = IMP + diphosphate + H(+)</text>
        <dbReference type="Rhea" id="RHEA:29399"/>
        <dbReference type="ChEBI" id="CHEBI:15377"/>
        <dbReference type="ChEBI" id="CHEBI:15378"/>
        <dbReference type="ChEBI" id="CHEBI:33019"/>
        <dbReference type="ChEBI" id="CHEBI:58053"/>
        <dbReference type="ChEBI" id="CHEBI:61402"/>
        <dbReference type="EC" id="3.6.1.66"/>
    </reaction>
</comment>
<dbReference type="GO" id="GO:0000166">
    <property type="term" value="F:nucleotide binding"/>
    <property type="evidence" value="ECO:0007669"/>
    <property type="project" value="UniProtKB-KW"/>
</dbReference>
<evidence type="ECO:0000313" key="13">
    <source>
        <dbReference type="Proteomes" id="UP000003374"/>
    </source>
</evidence>
<evidence type="ECO:0000256" key="7">
    <source>
        <dbReference type="ARBA" id="ARBA00023080"/>
    </source>
</evidence>
<evidence type="ECO:0000256" key="10">
    <source>
        <dbReference type="HAMAP-Rule" id="MF_01405"/>
    </source>
</evidence>
<name>A4BQT7_9GAMM</name>
<dbReference type="FunFam" id="3.90.950.10:FF:000001">
    <property type="entry name" value="dITP/XTP pyrophosphatase"/>
    <property type="match status" value="1"/>
</dbReference>
<feature type="binding site" evidence="10">
    <location>
        <begin position="182"/>
        <end position="183"/>
    </location>
    <ligand>
        <name>substrate</name>
    </ligand>
</feature>
<sequence>MHRIVLASNNPGKALEMQALLRGMSIELVPQPLYCVPSVVETGLTFVENALIKARHACEHTGRAAIADDSGLEVEALAGEPGIYSARYAGEDADDTANNRRLLDELIDTPVSERKARFICIIAYLRHSRDPDPLICRGTWEGQIIEHPRGTNGFGYDPLFYLPELECTAAELEAQTKNRISHRGQALQALLEALQREG</sequence>
<dbReference type="Proteomes" id="UP000003374">
    <property type="component" value="Unassembled WGS sequence"/>
</dbReference>
<comment type="caution">
    <text evidence="10">Lacks conserved residue(s) required for the propagation of feature annotation.</text>
</comment>
<dbReference type="GO" id="GO:0017111">
    <property type="term" value="F:ribonucleoside triphosphate phosphatase activity"/>
    <property type="evidence" value="ECO:0007669"/>
    <property type="project" value="InterPro"/>
</dbReference>
<dbReference type="SUPFAM" id="SSF52972">
    <property type="entry name" value="ITPase-like"/>
    <property type="match status" value="1"/>
</dbReference>
<evidence type="ECO:0000256" key="11">
    <source>
        <dbReference type="RuleBase" id="RU003781"/>
    </source>
</evidence>
<evidence type="ECO:0000256" key="5">
    <source>
        <dbReference type="ARBA" id="ARBA00022801"/>
    </source>
</evidence>
<feature type="binding site" evidence="10">
    <location>
        <position position="177"/>
    </location>
    <ligand>
        <name>substrate</name>
    </ligand>
</feature>
<keyword evidence="7 10" id="KW-0546">Nucleotide metabolism</keyword>
<evidence type="ECO:0000256" key="6">
    <source>
        <dbReference type="ARBA" id="ARBA00022842"/>
    </source>
</evidence>
<comment type="subunit">
    <text evidence="2 10">Homodimer.</text>
</comment>
<keyword evidence="5 10" id="KW-0378">Hydrolase</keyword>
<dbReference type="GO" id="GO:0009146">
    <property type="term" value="P:purine nucleoside triphosphate catabolic process"/>
    <property type="evidence" value="ECO:0007669"/>
    <property type="project" value="UniProtKB-UniRule"/>
</dbReference>
<comment type="cofactor">
    <cofactor evidence="10">
        <name>Mg(2+)</name>
        <dbReference type="ChEBI" id="CHEBI:18420"/>
    </cofactor>
    <text evidence="10">Binds 1 Mg(2+) ion per subunit.</text>
</comment>
<dbReference type="PANTHER" id="PTHR11067:SF9">
    <property type="entry name" value="INOSINE TRIPHOSPHATE PYROPHOSPHATASE"/>
    <property type="match status" value="1"/>
</dbReference>
<keyword evidence="3 10" id="KW-0479">Metal-binding</keyword>
<feature type="binding site" evidence="10">
    <location>
        <position position="70"/>
    </location>
    <ligand>
        <name>substrate</name>
    </ligand>
</feature>
<dbReference type="STRING" id="314278.NB231_06101"/>
<dbReference type="AlphaFoldDB" id="A4BQT7"/>
<dbReference type="GO" id="GO:0005829">
    <property type="term" value="C:cytosol"/>
    <property type="evidence" value="ECO:0007669"/>
    <property type="project" value="TreeGrafter"/>
</dbReference>
<gene>
    <name evidence="12" type="ORF">NB231_06101</name>
</gene>
<dbReference type="GO" id="GO:0046872">
    <property type="term" value="F:metal ion binding"/>
    <property type="evidence" value="ECO:0007669"/>
    <property type="project" value="UniProtKB-KW"/>
</dbReference>
<keyword evidence="13" id="KW-1185">Reference proteome</keyword>
<evidence type="ECO:0000256" key="8">
    <source>
        <dbReference type="ARBA" id="ARBA00051875"/>
    </source>
</evidence>
<dbReference type="Pfam" id="PF01725">
    <property type="entry name" value="Ham1p_like"/>
    <property type="match status" value="1"/>
</dbReference>
<dbReference type="HAMAP" id="MF_01405">
    <property type="entry name" value="Non_canon_purine_NTPase"/>
    <property type="match status" value="1"/>
</dbReference>
<reference evidence="12 13" key="1">
    <citation type="submission" date="2006-02" db="EMBL/GenBank/DDBJ databases">
        <authorList>
            <person name="Waterbury J."/>
            <person name="Ferriera S."/>
            <person name="Johnson J."/>
            <person name="Kravitz S."/>
            <person name="Halpern A."/>
            <person name="Remington K."/>
            <person name="Beeson K."/>
            <person name="Tran B."/>
            <person name="Rogers Y.-H."/>
            <person name="Friedman R."/>
            <person name="Venter J.C."/>
        </authorList>
    </citation>
    <scope>NUCLEOTIDE SEQUENCE [LARGE SCALE GENOMIC DNA]</scope>
    <source>
        <strain evidence="12 13">Nb-231</strain>
    </source>
</reference>
<feature type="binding site" evidence="10">
    <location>
        <begin position="8"/>
        <end position="13"/>
    </location>
    <ligand>
        <name>substrate</name>
    </ligand>
</feature>
<dbReference type="HOGENOM" id="CLU_082080_0_3_6"/>
<dbReference type="Gene3D" id="3.90.950.10">
    <property type="match status" value="1"/>
</dbReference>
<accession>A4BQT7</accession>
<dbReference type="CDD" id="cd00515">
    <property type="entry name" value="HAM1"/>
    <property type="match status" value="1"/>
</dbReference>
<proteinExistence type="inferred from homology"/>
<comment type="function">
    <text evidence="10">Pyrophosphatase that catalyzes the hydrolysis of nucleoside triphosphates to their monophosphate derivatives, with a high preference for the non-canonical purine nucleotides XTP (xanthosine triphosphate), dITP (deoxyinosine triphosphate) and ITP. Seems to function as a house-cleaning enzyme that removes non-canonical purine nucleotides from the nucleotide pool, thus preventing their incorporation into DNA/RNA and avoiding chromosomal lesions.</text>
</comment>
<organism evidence="12 13">
    <name type="scientific">Nitrococcus mobilis Nb-231</name>
    <dbReference type="NCBI Taxonomy" id="314278"/>
    <lineage>
        <taxon>Bacteria</taxon>
        <taxon>Pseudomonadati</taxon>
        <taxon>Pseudomonadota</taxon>
        <taxon>Gammaproteobacteria</taxon>
        <taxon>Chromatiales</taxon>
        <taxon>Ectothiorhodospiraceae</taxon>
        <taxon>Nitrococcus</taxon>
    </lineage>
</organism>
<dbReference type="PANTHER" id="PTHR11067">
    <property type="entry name" value="INOSINE TRIPHOSPHATE PYROPHOSPHATASE/HAM1 PROTEIN"/>
    <property type="match status" value="1"/>
</dbReference>
<comment type="caution">
    <text evidence="12">The sequence shown here is derived from an EMBL/GenBank/DDBJ whole genome shotgun (WGS) entry which is preliminary data.</text>
</comment>
<feature type="active site" description="Proton acceptor" evidence="10">
    <location>
        <position position="69"/>
    </location>
</feature>
<evidence type="ECO:0000256" key="1">
    <source>
        <dbReference type="ARBA" id="ARBA00008023"/>
    </source>
</evidence>
<dbReference type="eggNOG" id="COG0127">
    <property type="taxonomic scope" value="Bacteria"/>
</dbReference>
<dbReference type="NCBIfam" id="TIGR00042">
    <property type="entry name" value="RdgB/HAM1 family non-canonical purine NTP pyrophosphatase"/>
    <property type="match status" value="1"/>
</dbReference>